<accession>A0A975F1C1</accession>
<dbReference type="GO" id="GO:0005737">
    <property type="term" value="C:cytoplasm"/>
    <property type="evidence" value="ECO:0007669"/>
    <property type="project" value="TreeGrafter"/>
</dbReference>
<dbReference type="Gene3D" id="3.40.50.2000">
    <property type="entry name" value="Glycogen Phosphorylase B"/>
    <property type="match status" value="2"/>
</dbReference>
<comment type="similarity">
    <text evidence="2 10">Belongs to the glycogen phosphorylase family.</text>
</comment>
<dbReference type="PIRSF" id="PIRSF000460">
    <property type="entry name" value="Pprylas_GlgP"/>
    <property type="match status" value="1"/>
</dbReference>
<evidence type="ECO:0000256" key="2">
    <source>
        <dbReference type="ARBA" id="ARBA00006047"/>
    </source>
</evidence>
<dbReference type="InterPro" id="IPR011833">
    <property type="entry name" value="Glycg_phsphrylas"/>
</dbReference>
<dbReference type="PANTHER" id="PTHR11468">
    <property type="entry name" value="GLYCOGEN PHOSPHORYLASE"/>
    <property type="match status" value="1"/>
</dbReference>
<keyword evidence="7 9" id="KW-0663">Pyridoxal phosphate</keyword>
<dbReference type="GO" id="GO:0030170">
    <property type="term" value="F:pyridoxal phosphate binding"/>
    <property type="evidence" value="ECO:0007669"/>
    <property type="project" value="InterPro"/>
</dbReference>
<evidence type="ECO:0000313" key="13">
    <source>
        <dbReference type="Proteomes" id="UP000671995"/>
    </source>
</evidence>
<evidence type="ECO:0000256" key="8">
    <source>
        <dbReference type="ARBA" id="ARBA00023277"/>
    </source>
</evidence>
<comment type="cofactor">
    <cofactor evidence="1 10">
        <name>pyridoxal 5'-phosphate</name>
        <dbReference type="ChEBI" id="CHEBI:597326"/>
    </cofactor>
</comment>
<keyword evidence="5 10" id="KW-0328">Glycosyltransferase</keyword>
<dbReference type="AlphaFoldDB" id="A0A975F1C1"/>
<evidence type="ECO:0000256" key="11">
    <source>
        <dbReference type="SAM" id="Coils"/>
    </source>
</evidence>
<evidence type="ECO:0000256" key="3">
    <source>
        <dbReference type="ARBA" id="ARBA00022553"/>
    </source>
</evidence>
<name>A0A975F1C1_9SPIR</name>
<evidence type="ECO:0000256" key="5">
    <source>
        <dbReference type="ARBA" id="ARBA00022676"/>
    </source>
</evidence>
<protein>
    <recommendedName>
        <fullName evidence="10">Alpha-1,4 glucan phosphorylase</fullName>
        <ecNumber evidence="10">2.4.1.1</ecNumber>
    </recommendedName>
</protein>
<keyword evidence="8 10" id="KW-0119">Carbohydrate metabolism</keyword>
<sequence length="823" mass="95069">MEFDKERFKNILMNRLRQQYGKDIAIATRHDIYDAVASACMNTVVDKWIATRRTYEKEPGLRRVCYFSAEFLMGRSLGNNLINLEIKEAVEDILKGFHLNLNVIEDTEPEPGLGNGGLGRLAACFLDSLATLDYPARGYGIRYEYGMFEQRIENGFQVEYPDRWLTHRDPWEIKRSDLAVTVHFGGKIVYRKTPDGQERFNLEDTEAVTATPFDIPVVGYGTDTVGMLRLWEASSPDGFNLQLFNDMQYTRAVEKQISAENISRVLYPNDSGPSGKALRLKQQYFFSSASLQDLVRSFVSEYGTDFSKFSDYNVIQLNDTHPVVAIPELMRILMDEYRVSWDTAWNIVVKTFAYTNHTILAEALEKWPIDIFQGLLPRIYQIVEEINRRFLIELREKYPGDYQKHNSMSIIADGMVHMARLAIRSCFSVNGVAELHTELLKTRELKDWAELYPKKFNNKTNGITQRRWLLSANPLLADFITKRIGPGWIKDLTKLKELEKYLDDEASLRELLEIKQENKRRLTEYLKVTQNEFLDPDSIFDVQVKRLHEYKRQLLNILHIMYLYNKLISDPSYNPYPRTFIFGAKSASGYRRAKAIIKLINTVADHVNNDRRVRGKLRVVFIENYRVSVAEKIFPAADVSEQISTAGKEASGTSNMKFMVNGAITLGTLDGANIEIVQEAGAENEFIFGLKTDEILKIQTENSYHPQEYFSKNPELGKVVEQLIDGTYDPSRQLFKELYDSLVFGVEGQRPDVYYILADFNAYCKAHEKIEAEYNDRIHWAKMMLKNIANSGKFSSDRTIEEYVRDIWKLKKVPVTVKQKTDE</sequence>
<dbReference type="EMBL" id="CP054257">
    <property type="protein sequence ID" value="QTQ12475.1"/>
    <property type="molecule type" value="Genomic_DNA"/>
</dbReference>
<proteinExistence type="inferred from homology"/>
<evidence type="ECO:0000256" key="4">
    <source>
        <dbReference type="ARBA" id="ARBA00022600"/>
    </source>
</evidence>
<evidence type="ECO:0000256" key="1">
    <source>
        <dbReference type="ARBA" id="ARBA00001933"/>
    </source>
</evidence>
<evidence type="ECO:0000313" key="12">
    <source>
        <dbReference type="EMBL" id="QTQ12475.1"/>
    </source>
</evidence>
<gene>
    <name evidence="12" type="ORF">HRI96_09885</name>
</gene>
<dbReference type="GO" id="GO:0005980">
    <property type="term" value="P:glycogen catabolic process"/>
    <property type="evidence" value="ECO:0007669"/>
    <property type="project" value="TreeGrafter"/>
</dbReference>
<dbReference type="SUPFAM" id="SSF53756">
    <property type="entry name" value="UDP-Glycosyltransferase/glycogen phosphorylase"/>
    <property type="match status" value="1"/>
</dbReference>
<dbReference type="RefSeq" id="WP_210117188.1">
    <property type="nucleotide sequence ID" value="NZ_CP054257.1"/>
</dbReference>
<organism evidence="12 13">
    <name type="scientific">Treponema parvum</name>
    <dbReference type="NCBI Taxonomy" id="138851"/>
    <lineage>
        <taxon>Bacteria</taxon>
        <taxon>Pseudomonadati</taxon>
        <taxon>Spirochaetota</taxon>
        <taxon>Spirochaetia</taxon>
        <taxon>Spirochaetales</taxon>
        <taxon>Treponemataceae</taxon>
        <taxon>Treponema</taxon>
    </lineage>
</organism>
<keyword evidence="4" id="KW-0321">Glycogen metabolism</keyword>
<evidence type="ECO:0000256" key="9">
    <source>
        <dbReference type="PIRSR" id="PIRSR000460-1"/>
    </source>
</evidence>
<evidence type="ECO:0000256" key="10">
    <source>
        <dbReference type="RuleBase" id="RU000587"/>
    </source>
</evidence>
<dbReference type="Pfam" id="PF00343">
    <property type="entry name" value="Phosphorylase"/>
    <property type="match status" value="1"/>
</dbReference>
<dbReference type="FunFam" id="3.40.50.2000:FF:000005">
    <property type="entry name" value="Alpha-1,4 glucan phosphorylase"/>
    <property type="match status" value="1"/>
</dbReference>
<dbReference type="PANTHER" id="PTHR11468:SF3">
    <property type="entry name" value="GLYCOGEN PHOSPHORYLASE, LIVER FORM"/>
    <property type="match status" value="1"/>
</dbReference>
<dbReference type="CDD" id="cd04300">
    <property type="entry name" value="GT35_Glycogen_Phosphorylase"/>
    <property type="match status" value="1"/>
</dbReference>
<keyword evidence="11" id="KW-0175">Coiled coil</keyword>
<dbReference type="FunFam" id="3.40.50.2000:FF:000153">
    <property type="entry name" value="Alpha-1,4 glucan phosphorylase"/>
    <property type="match status" value="1"/>
</dbReference>
<feature type="modified residue" description="N6-(pyridoxal phosphate)lysine" evidence="9">
    <location>
        <position position="657"/>
    </location>
</feature>
<dbReference type="InterPro" id="IPR000811">
    <property type="entry name" value="Glyco_trans_35"/>
</dbReference>
<dbReference type="Proteomes" id="UP000671995">
    <property type="component" value="Chromosome"/>
</dbReference>
<reference evidence="12" key="1">
    <citation type="submission" date="2020-05" db="EMBL/GenBank/DDBJ databases">
        <authorList>
            <person name="Zeng H."/>
            <person name="Chan Y.K."/>
            <person name="Watt R.M."/>
        </authorList>
    </citation>
    <scope>NUCLEOTIDE SEQUENCE</scope>
    <source>
        <strain evidence="12">ATCC 700773</strain>
    </source>
</reference>
<keyword evidence="6 10" id="KW-0808">Transferase</keyword>
<dbReference type="EC" id="2.4.1.1" evidence="10"/>
<evidence type="ECO:0000256" key="7">
    <source>
        <dbReference type="ARBA" id="ARBA00022898"/>
    </source>
</evidence>
<feature type="coiled-coil region" evidence="11">
    <location>
        <begin position="498"/>
        <end position="532"/>
    </location>
</feature>
<evidence type="ECO:0000256" key="6">
    <source>
        <dbReference type="ARBA" id="ARBA00022679"/>
    </source>
</evidence>
<comment type="catalytic activity">
    <reaction evidence="10">
        <text>[(1-&gt;4)-alpha-D-glucosyl](n) + phosphate = [(1-&gt;4)-alpha-D-glucosyl](n-1) + alpha-D-glucose 1-phosphate</text>
        <dbReference type="Rhea" id="RHEA:41732"/>
        <dbReference type="Rhea" id="RHEA-COMP:9584"/>
        <dbReference type="Rhea" id="RHEA-COMP:9586"/>
        <dbReference type="ChEBI" id="CHEBI:15444"/>
        <dbReference type="ChEBI" id="CHEBI:43474"/>
        <dbReference type="ChEBI" id="CHEBI:58601"/>
        <dbReference type="EC" id="2.4.1.1"/>
    </reaction>
</comment>
<comment type="function">
    <text evidence="10">Allosteric enzyme that catalyzes the rate-limiting step in glycogen catabolism, the phosphorolytic cleavage of glycogen to produce glucose-1-phosphate, and plays a central role in maintaining cellular and organismal glucose homeostasis.</text>
</comment>
<dbReference type="GO" id="GO:0008184">
    <property type="term" value="F:glycogen phosphorylase activity"/>
    <property type="evidence" value="ECO:0007669"/>
    <property type="project" value="InterPro"/>
</dbReference>
<dbReference type="NCBIfam" id="TIGR02093">
    <property type="entry name" value="P_ylase"/>
    <property type="match status" value="1"/>
</dbReference>
<keyword evidence="3" id="KW-0597">Phosphoprotein</keyword>
<reference evidence="12" key="2">
    <citation type="journal article" date="2021" name="Microbiol. Resour. Announc.">
        <title>Complete Genome Sequences of Three Human Oral Treponema parvum Isolates.</title>
        <authorList>
            <person name="Zeng H."/>
            <person name="Watt R.M."/>
        </authorList>
    </citation>
    <scope>NUCLEOTIDE SEQUENCE</scope>
    <source>
        <strain evidence="12">ATCC 700773</strain>
    </source>
</reference>